<name>A0A3E1EW60_9FLAO</name>
<keyword evidence="6" id="KW-0732">Signal</keyword>
<proteinExistence type="predicted"/>
<feature type="signal peptide" evidence="6">
    <location>
        <begin position="1"/>
        <end position="20"/>
    </location>
</feature>
<dbReference type="InterPro" id="IPR022409">
    <property type="entry name" value="PKD/Chitinase_dom"/>
</dbReference>
<dbReference type="SUPFAM" id="SSF49299">
    <property type="entry name" value="PKD domain"/>
    <property type="match status" value="8"/>
</dbReference>
<comment type="subcellular location">
    <subcellularLocation>
        <location evidence="1">Membrane</location>
        <topology evidence="1">Multi-pass membrane protein</topology>
    </subcellularLocation>
</comment>
<dbReference type="InterPro" id="IPR026341">
    <property type="entry name" value="T9SS_type_B"/>
</dbReference>
<dbReference type="Gene3D" id="2.60.40.10">
    <property type="entry name" value="Immunoglobulins"/>
    <property type="match status" value="10"/>
</dbReference>
<dbReference type="SMART" id="SM00089">
    <property type="entry name" value="PKD"/>
    <property type="match status" value="9"/>
</dbReference>
<feature type="chain" id="PRO_5017609822" evidence="6">
    <location>
        <begin position="21"/>
        <end position="1274"/>
    </location>
</feature>
<evidence type="ECO:0000256" key="2">
    <source>
        <dbReference type="ARBA" id="ARBA00022692"/>
    </source>
</evidence>
<dbReference type="NCBIfam" id="TIGR04131">
    <property type="entry name" value="Bac_Flav_CTERM"/>
    <property type="match status" value="1"/>
</dbReference>
<dbReference type="CDD" id="cd00146">
    <property type="entry name" value="PKD"/>
    <property type="match status" value="6"/>
</dbReference>
<evidence type="ECO:0000313" key="8">
    <source>
        <dbReference type="EMBL" id="RFC53758.1"/>
    </source>
</evidence>
<dbReference type="PANTHER" id="PTHR46730">
    <property type="entry name" value="POLYCYSTIN-1"/>
    <property type="match status" value="1"/>
</dbReference>
<feature type="domain" description="PKD" evidence="7">
    <location>
        <begin position="867"/>
        <end position="915"/>
    </location>
</feature>
<evidence type="ECO:0000256" key="3">
    <source>
        <dbReference type="ARBA" id="ARBA00022737"/>
    </source>
</evidence>
<evidence type="ECO:0000313" key="9">
    <source>
        <dbReference type="Proteomes" id="UP000257127"/>
    </source>
</evidence>
<evidence type="ECO:0000256" key="1">
    <source>
        <dbReference type="ARBA" id="ARBA00004141"/>
    </source>
</evidence>
<evidence type="ECO:0000256" key="4">
    <source>
        <dbReference type="ARBA" id="ARBA00022989"/>
    </source>
</evidence>
<feature type="domain" description="PKD" evidence="7">
    <location>
        <begin position="522"/>
        <end position="568"/>
    </location>
</feature>
<evidence type="ECO:0000256" key="5">
    <source>
        <dbReference type="ARBA" id="ARBA00023136"/>
    </source>
</evidence>
<keyword evidence="5" id="KW-0472">Membrane</keyword>
<dbReference type="Pfam" id="PF18911">
    <property type="entry name" value="PKD_4"/>
    <property type="match status" value="8"/>
</dbReference>
<organism evidence="8 9">
    <name type="scientific">Brumimicrobium aurantiacum</name>
    <dbReference type="NCBI Taxonomy" id="1737063"/>
    <lineage>
        <taxon>Bacteria</taxon>
        <taxon>Pseudomonadati</taxon>
        <taxon>Bacteroidota</taxon>
        <taxon>Flavobacteriia</taxon>
        <taxon>Flavobacteriales</taxon>
        <taxon>Crocinitomicaceae</taxon>
        <taxon>Brumimicrobium</taxon>
    </lineage>
</organism>
<feature type="domain" description="PKD" evidence="7">
    <location>
        <begin position="769"/>
        <end position="815"/>
    </location>
</feature>
<comment type="caution">
    <text evidence="8">The sequence shown here is derived from an EMBL/GenBank/DDBJ whole genome shotgun (WGS) entry which is preliminary data.</text>
</comment>
<feature type="domain" description="PKD" evidence="7">
    <location>
        <begin position="443"/>
        <end position="504"/>
    </location>
</feature>
<keyword evidence="2" id="KW-0812">Transmembrane</keyword>
<gene>
    <name evidence="8" type="ORF">DXU93_11565</name>
</gene>
<dbReference type="RefSeq" id="WP_116881454.1">
    <property type="nucleotide sequence ID" value="NZ_QURB01000007.1"/>
</dbReference>
<dbReference type="AlphaFoldDB" id="A0A3E1EW60"/>
<dbReference type="GO" id="GO:0006816">
    <property type="term" value="P:calcium ion transport"/>
    <property type="evidence" value="ECO:0007669"/>
    <property type="project" value="TreeGrafter"/>
</dbReference>
<dbReference type="PROSITE" id="PS50093">
    <property type="entry name" value="PKD"/>
    <property type="match status" value="8"/>
</dbReference>
<feature type="domain" description="PKD" evidence="7">
    <location>
        <begin position="620"/>
        <end position="657"/>
    </location>
</feature>
<dbReference type="PANTHER" id="PTHR46730:SF4">
    <property type="entry name" value="POLYCYSTIC KIDNEY DISEASE PROTEIN 1-LIKE 1"/>
    <property type="match status" value="1"/>
</dbReference>
<feature type="domain" description="PKD" evidence="7">
    <location>
        <begin position="703"/>
        <end position="751"/>
    </location>
</feature>
<dbReference type="GO" id="GO:0005886">
    <property type="term" value="C:plasma membrane"/>
    <property type="evidence" value="ECO:0007669"/>
    <property type="project" value="TreeGrafter"/>
</dbReference>
<keyword evidence="4" id="KW-1133">Transmembrane helix</keyword>
<feature type="domain" description="PKD" evidence="7">
    <location>
        <begin position="947"/>
        <end position="1001"/>
    </location>
</feature>
<keyword evidence="3" id="KW-0677">Repeat</keyword>
<dbReference type="Proteomes" id="UP000257127">
    <property type="component" value="Unassembled WGS sequence"/>
</dbReference>
<dbReference type="Pfam" id="PF13585">
    <property type="entry name" value="CHU_C"/>
    <property type="match status" value="1"/>
</dbReference>
<keyword evidence="9" id="KW-1185">Reference proteome</keyword>
<accession>A0A3E1EW60</accession>
<protein>
    <submittedName>
        <fullName evidence="8">PKD domain-containing protein</fullName>
    </submittedName>
</protein>
<dbReference type="InterPro" id="IPR000601">
    <property type="entry name" value="PKD_dom"/>
</dbReference>
<evidence type="ECO:0000259" key="7">
    <source>
        <dbReference type="PROSITE" id="PS50093"/>
    </source>
</evidence>
<dbReference type="GO" id="GO:0005261">
    <property type="term" value="F:monoatomic cation channel activity"/>
    <property type="evidence" value="ECO:0007669"/>
    <property type="project" value="TreeGrafter"/>
</dbReference>
<dbReference type="OrthoDB" id="7794186at2"/>
<dbReference type="EMBL" id="QURB01000007">
    <property type="protein sequence ID" value="RFC53758.1"/>
    <property type="molecule type" value="Genomic_DNA"/>
</dbReference>
<dbReference type="InterPro" id="IPR035986">
    <property type="entry name" value="PKD_dom_sf"/>
</dbReference>
<reference evidence="8 9" key="1">
    <citation type="submission" date="2018-08" db="EMBL/GenBank/DDBJ databases">
        <title>The draft genome squence of Brumimicrobium sp. N62.</title>
        <authorList>
            <person name="Du Z.-J."/>
            <person name="Luo H.-R."/>
        </authorList>
    </citation>
    <scope>NUCLEOTIDE SEQUENCE [LARGE SCALE GENOMIC DNA]</scope>
    <source>
        <strain evidence="8 9">N62</strain>
    </source>
</reference>
<dbReference type="InterPro" id="IPR013783">
    <property type="entry name" value="Ig-like_fold"/>
</dbReference>
<evidence type="ECO:0000256" key="6">
    <source>
        <dbReference type="SAM" id="SignalP"/>
    </source>
</evidence>
<feature type="domain" description="PKD" evidence="7">
    <location>
        <begin position="373"/>
        <end position="421"/>
    </location>
</feature>
<sequence length="1274" mass="138664">MKRILLLLIFLSISFVYSIAQEICDNGIDDDGNGLIDLNDPTCECDGFGVPQTIPSLVPNPSFEVTNCCPNSFSQLNCADTWIQATTATSDYFNCGYNFGAMNAAGISASQGTGYVGAIYSDNWKEYIGSCLLSPMLAGQTYTLSFDIASVAITGGGGQCNLNYGNVDISIYGSTTCANMPLNTTGCPSNASASWELIGTQNYSPSSNWGVINIDFTPTSDINAIMIGPPCNLPANYNGGACYPYFVYDNLILASTNFFNSLEITEQGGFCTDDLQLEATADSVGGSWQWYYDGAALVGETSSTLDVVTNGQGPGVYNVRYTIGNRCEVTDYTVEPPQYPTADFDYLDVCLGENMNFTDQTTIDTTGGVVIDSWSWDFDNANSSNAQNPSQNYSSTGSYDVQLFVTGNNGCADSITQSVVVHELPIADFTFDTLCVGNATNFIDLSSNNGGTAIDTWSWDFDDGNLANTQNPTNTYTAGGTYNVSLNVTSSFGCTSESIQSVLVYDVPTADFTFTNACFYDSLSFVNTSSSFADNYSWDFDDGNSSAIADPNHEYASEGAYNVTLNVSYQGMCNSSVTKTVAAYAQPIPDFDDPSACLGDASVFTNNTSLTNVDGDFIQTWDWDFGDGNTSAQQSPSHAYGSDGIYTIKLVATSNYGCTDSIEMNADIWPLPIADFNFDTVCIGNNSNFTDLSIANGGTALDTWTWDFDDGNSSNVQNPSHLYTSDGIYAVNLTVNSVFGCTDNKTQDVIVYDIPTADFSFTNACFYDSLSFTNTSSAIANGFEWNFDDGAMSNNPDPLHLYASEGAYDVQLIVSYEGYCHDTVVKTVFAYAQPNPAIQIDSVCFEETTVFANNTTISNIDGDFVQTWNWDFGDGNTSNQEHPNHNYAGENIYTVDLIATSNFGCKDSIQSNAVVWPLPQVDFTPTSVCLQDDSEFTDQSTISNIYTSNSITNWDWDFGDGTTSNLPNPSNGYATDGTFSATLTVTSNHGCSNDTTKSVIVHPLPNVTFIGVNLEGCSPICPQVSTTSTINSPSIISDYIWTLSDGTTYTGNSFSDCFENLSGSSDYYDVTLSATSNEGCVAEHTELDYIAVHHNPIADFEYEPEEPSVIQNTVEFLNTSLYADNYEWSFSYLGNSTDVNPEFEFPPVADQHSVTLIAKTMENCTDTIVKVIDILDKVVFYIPNTFTPDNDKFNETFQPVFTSGFDPQQFRMLIFNRWGEVIFESNDADQGWDGTYGLNSGELVKDGTYIWKIVFKETMSDKKHTHSGHVNLIR</sequence>